<keyword evidence="6 8" id="KW-0472">Membrane</keyword>
<feature type="transmembrane region" description="Helical" evidence="8">
    <location>
        <begin position="92"/>
        <end position="113"/>
    </location>
</feature>
<dbReference type="PANTHER" id="PTHR42865">
    <property type="entry name" value="PROTON/GLUTAMATE-ASPARTATE SYMPORTER"/>
    <property type="match status" value="1"/>
</dbReference>
<proteinExistence type="predicted"/>
<protein>
    <submittedName>
        <fullName evidence="9">Dicarboxylate/amino acid:cation symporter</fullName>
    </submittedName>
</protein>
<dbReference type="EMBL" id="JAQFWP010000021">
    <property type="protein sequence ID" value="MDA2805440.1"/>
    <property type="molecule type" value="Genomic_DNA"/>
</dbReference>
<evidence type="ECO:0000256" key="3">
    <source>
        <dbReference type="ARBA" id="ARBA00022475"/>
    </source>
</evidence>
<keyword evidence="5 8" id="KW-1133">Transmembrane helix</keyword>
<dbReference type="Proteomes" id="UP001165685">
    <property type="component" value="Unassembled WGS sequence"/>
</dbReference>
<evidence type="ECO:0000256" key="2">
    <source>
        <dbReference type="ARBA" id="ARBA00022448"/>
    </source>
</evidence>
<evidence type="ECO:0000313" key="9">
    <source>
        <dbReference type="EMBL" id="MDA2805440.1"/>
    </source>
</evidence>
<dbReference type="PRINTS" id="PR00173">
    <property type="entry name" value="EDTRNSPORT"/>
</dbReference>
<dbReference type="Gene3D" id="1.10.3860.10">
    <property type="entry name" value="Sodium:dicarboxylate symporter"/>
    <property type="match status" value="1"/>
</dbReference>
<feature type="transmembrane region" description="Helical" evidence="8">
    <location>
        <begin position="170"/>
        <end position="191"/>
    </location>
</feature>
<feature type="transmembrane region" description="Helical" evidence="8">
    <location>
        <begin position="51"/>
        <end position="72"/>
    </location>
</feature>
<dbReference type="InterPro" id="IPR001991">
    <property type="entry name" value="Na-dicarboxylate_symporter"/>
</dbReference>
<feature type="region of interest" description="Disordered" evidence="7">
    <location>
        <begin position="454"/>
        <end position="489"/>
    </location>
</feature>
<comment type="subcellular location">
    <subcellularLocation>
        <location evidence="1">Cell membrane</location>
        <topology evidence="1">Multi-pass membrane protein</topology>
    </subcellularLocation>
</comment>
<dbReference type="RefSeq" id="WP_270678095.1">
    <property type="nucleotide sequence ID" value="NZ_JAQFWP010000021.1"/>
</dbReference>
<gene>
    <name evidence="9" type="ORF">O4U47_13040</name>
</gene>
<evidence type="ECO:0000256" key="1">
    <source>
        <dbReference type="ARBA" id="ARBA00004651"/>
    </source>
</evidence>
<accession>A0ABT4TL89</accession>
<name>A0ABT4TL89_9ACTN</name>
<sequence length="489" mass="50544">MLTALRRIPRVPFAYQVLAALVLGIALGVAALQLGGDADNPNWLAVTLDTIGSTFVTLLKAIVPPLILLAVISSIAQLRNVSNAARLAGQTLLWFAVTALIAVAIGIGLGSVIRPGLNSGVDASAAEDPSTHGSWMAFLESMVPQNFLGLTASTEGQVADGGSLDLSTGLTFNALQLIVIAIAIGVAAVKTGKAAEPFLAFTDSALRIVLKVLWWVIRLAPLGTLGLLGNAVYSYGWTTIGALGSFTVAIYLGLALVVFAVYPVLARVHGLSIAKYFSGIWPAVQLGFVSRSSMGTMPVTQRVAETNFGVPRHYASFAVPFGATTKMDGCAAIYPAISAIFVAQFFGVNLSITDYLLIVFVSVIGSAATAGTTGATVMLTLTLSTVGLPLEGVGLLLAVDPILDMGRTATNVAGQALVPAIVAKRERILDVERFHAPRGLGGFVADDYVTAAEQEAAQGESAGRDDADGADAADGASDEGAYEKVPARD</sequence>
<feature type="transmembrane region" description="Helical" evidence="8">
    <location>
        <begin position="331"/>
        <end position="350"/>
    </location>
</feature>
<keyword evidence="2" id="KW-0813">Transport</keyword>
<evidence type="ECO:0000256" key="6">
    <source>
        <dbReference type="ARBA" id="ARBA00023136"/>
    </source>
</evidence>
<evidence type="ECO:0000256" key="4">
    <source>
        <dbReference type="ARBA" id="ARBA00022692"/>
    </source>
</evidence>
<keyword evidence="10" id="KW-1185">Reference proteome</keyword>
<feature type="transmembrane region" description="Helical" evidence="8">
    <location>
        <begin position="356"/>
        <end position="381"/>
    </location>
</feature>
<reference evidence="9" key="1">
    <citation type="submission" date="2023-01" db="EMBL/GenBank/DDBJ databases">
        <title>Draft genome sequence of Nocardiopsis sp. LSu2-4 isolated from halophytes.</title>
        <authorList>
            <person name="Duangmal K."/>
            <person name="Chantavorakit T."/>
        </authorList>
    </citation>
    <scope>NUCLEOTIDE SEQUENCE</scope>
    <source>
        <strain evidence="9">LSu2-4</strain>
    </source>
</reference>
<keyword evidence="3" id="KW-1003">Cell membrane</keyword>
<feature type="transmembrane region" description="Helical" evidence="8">
    <location>
        <begin position="212"/>
        <end position="233"/>
    </location>
</feature>
<evidence type="ECO:0000313" key="10">
    <source>
        <dbReference type="Proteomes" id="UP001165685"/>
    </source>
</evidence>
<evidence type="ECO:0000256" key="8">
    <source>
        <dbReference type="SAM" id="Phobius"/>
    </source>
</evidence>
<comment type="caution">
    <text evidence="9">The sequence shown here is derived from an EMBL/GenBank/DDBJ whole genome shotgun (WGS) entry which is preliminary data.</text>
</comment>
<keyword evidence="4 8" id="KW-0812">Transmembrane</keyword>
<evidence type="ECO:0000256" key="5">
    <source>
        <dbReference type="ARBA" id="ARBA00022989"/>
    </source>
</evidence>
<feature type="transmembrane region" description="Helical" evidence="8">
    <location>
        <begin position="239"/>
        <end position="265"/>
    </location>
</feature>
<feature type="transmembrane region" description="Helical" evidence="8">
    <location>
        <begin position="12"/>
        <end position="31"/>
    </location>
</feature>
<dbReference type="PANTHER" id="PTHR42865:SF7">
    <property type="entry name" value="PROTON_GLUTAMATE-ASPARTATE SYMPORTER"/>
    <property type="match status" value="1"/>
</dbReference>
<organism evidence="9 10">
    <name type="scientific">Nocardiopsis suaedae</name>
    <dbReference type="NCBI Taxonomy" id="3018444"/>
    <lineage>
        <taxon>Bacteria</taxon>
        <taxon>Bacillati</taxon>
        <taxon>Actinomycetota</taxon>
        <taxon>Actinomycetes</taxon>
        <taxon>Streptosporangiales</taxon>
        <taxon>Nocardiopsidaceae</taxon>
        <taxon>Nocardiopsis</taxon>
    </lineage>
</organism>
<dbReference type="SUPFAM" id="SSF118215">
    <property type="entry name" value="Proton glutamate symport protein"/>
    <property type="match status" value="1"/>
</dbReference>
<evidence type="ECO:0000256" key="7">
    <source>
        <dbReference type="SAM" id="MobiDB-lite"/>
    </source>
</evidence>
<feature type="compositionally biased region" description="Low complexity" evidence="7">
    <location>
        <begin position="470"/>
        <end position="479"/>
    </location>
</feature>
<dbReference type="InterPro" id="IPR036458">
    <property type="entry name" value="Na:dicarbo_symporter_sf"/>
</dbReference>
<dbReference type="Pfam" id="PF00375">
    <property type="entry name" value="SDF"/>
    <property type="match status" value="1"/>
</dbReference>